<dbReference type="RefSeq" id="XP_020437739.1">
    <property type="nucleotide sequence ID" value="XM_020571881.1"/>
</dbReference>
<dbReference type="InterPro" id="IPR008271">
    <property type="entry name" value="Ser/Thr_kinase_AS"/>
</dbReference>
<feature type="region of interest" description="Disordered" evidence="9">
    <location>
        <begin position="306"/>
        <end position="328"/>
    </location>
</feature>
<keyword evidence="4" id="KW-0547">Nucleotide-binding</keyword>
<dbReference type="SUPFAM" id="SSF56112">
    <property type="entry name" value="Protein kinase-like (PK-like)"/>
    <property type="match status" value="1"/>
</dbReference>
<keyword evidence="5 11" id="KW-0418">Kinase</keyword>
<dbReference type="GeneID" id="31356392"/>
<keyword evidence="2" id="KW-0723">Serine/threonine-protein kinase</keyword>
<name>D3AYU2_HETP5</name>
<dbReference type="OMA" id="ITLCWRE"/>
<evidence type="ECO:0000256" key="8">
    <source>
        <dbReference type="ARBA" id="ARBA00048679"/>
    </source>
</evidence>
<dbReference type="Proteomes" id="UP000001396">
    <property type="component" value="Unassembled WGS sequence"/>
</dbReference>
<dbReference type="InterPro" id="IPR011009">
    <property type="entry name" value="Kinase-like_dom_sf"/>
</dbReference>
<proteinExistence type="predicted"/>
<keyword evidence="3" id="KW-0808">Transferase</keyword>
<comment type="catalytic activity">
    <reaction evidence="8">
        <text>L-seryl-[protein] + ATP = O-phospho-L-seryl-[protein] + ADP + H(+)</text>
        <dbReference type="Rhea" id="RHEA:17989"/>
        <dbReference type="Rhea" id="RHEA-COMP:9863"/>
        <dbReference type="Rhea" id="RHEA-COMP:11604"/>
        <dbReference type="ChEBI" id="CHEBI:15378"/>
        <dbReference type="ChEBI" id="CHEBI:29999"/>
        <dbReference type="ChEBI" id="CHEBI:30616"/>
        <dbReference type="ChEBI" id="CHEBI:83421"/>
        <dbReference type="ChEBI" id="CHEBI:456216"/>
        <dbReference type="EC" id="2.7.11.1"/>
    </reaction>
</comment>
<evidence type="ECO:0000256" key="5">
    <source>
        <dbReference type="ARBA" id="ARBA00022777"/>
    </source>
</evidence>
<dbReference type="AlphaFoldDB" id="D3AYU2"/>
<dbReference type="PANTHER" id="PTHR46485">
    <property type="entry name" value="LIM DOMAIN KINASE 1"/>
    <property type="match status" value="1"/>
</dbReference>
<evidence type="ECO:0000256" key="4">
    <source>
        <dbReference type="ARBA" id="ARBA00022741"/>
    </source>
</evidence>
<keyword evidence="12" id="KW-1185">Reference proteome</keyword>
<evidence type="ECO:0000313" key="11">
    <source>
        <dbReference type="EMBL" id="EFA85632.1"/>
    </source>
</evidence>
<evidence type="ECO:0000256" key="1">
    <source>
        <dbReference type="ARBA" id="ARBA00012513"/>
    </source>
</evidence>
<dbReference type="Gene3D" id="1.10.510.10">
    <property type="entry name" value="Transferase(Phosphotransferase) domain 1"/>
    <property type="match status" value="1"/>
</dbReference>
<gene>
    <name evidence="11" type="ORF">PPL_00861</name>
</gene>
<feature type="domain" description="Protein kinase" evidence="10">
    <location>
        <begin position="12"/>
        <end position="253"/>
    </location>
</feature>
<evidence type="ECO:0000259" key="10">
    <source>
        <dbReference type="PROSITE" id="PS50011"/>
    </source>
</evidence>
<dbReference type="Pfam" id="PF00069">
    <property type="entry name" value="Pkinase"/>
    <property type="match status" value="1"/>
</dbReference>
<evidence type="ECO:0000256" key="3">
    <source>
        <dbReference type="ARBA" id="ARBA00022679"/>
    </source>
</evidence>
<evidence type="ECO:0000313" key="12">
    <source>
        <dbReference type="Proteomes" id="UP000001396"/>
    </source>
</evidence>
<sequence>MDNYSVDPNKLQVEELEFSKGSFSRVYKGWYLDRSVCVKVIRKDMLDPDLLVFINREIDILKDLFSKTHKNIVEFIGVGERESLLFLVTELVHGGDLGSILRDSSIQLPWLLKLHIARSIAEGMRFLHSKNIMHRDLKSNNLLVGDDWTIKICDFGFAKSLNPTSLTNTICGTDEWMSPEVILGMPYNYSADFYRLEERLPQNNFDIDLEELEKIRPEECPEEFWKLALKCCSYYPKDRPDFDSIIDSIDDIITVQESVEFPPTPIIIKDPNFNDQNALENWFMLSNLPGDILDDSFEMDNVKEESIDFSDEEKFDEEEEEEPPRSRRWYCSIC</sequence>
<accession>D3AYU2</accession>
<protein>
    <recommendedName>
        <fullName evidence="1">non-specific serine/threonine protein kinase</fullName>
        <ecNumber evidence="1">2.7.11.1</ecNumber>
    </recommendedName>
</protein>
<evidence type="ECO:0000256" key="7">
    <source>
        <dbReference type="ARBA" id="ARBA00047899"/>
    </source>
</evidence>
<dbReference type="EMBL" id="ADBJ01000004">
    <property type="protein sequence ID" value="EFA85632.1"/>
    <property type="molecule type" value="Genomic_DNA"/>
</dbReference>
<evidence type="ECO:0000256" key="2">
    <source>
        <dbReference type="ARBA" id="ARBA00022527"/>
    </source>
</evidence>
<dbReference type="PROSITE" id="PS00108">
    <property type="entry name" value="PROTEIN_KINASE_ST"/>
    <property type="match status" value="1"/>
</dbReference>
<dbReference type="EC" id="2.7.11.1" evidence="1"/>
<dbReference type="GO" id="GO:0004674">
    <property type="term" value="F:protein serine/threonine kinase activity"/>
    <property type="evidence" value="ECO:0007669"/>
    <property type="project" value="UniProtKB-KW"/>
</dbReference>
<dbReference type="GO" id="GO:0005524">
    <property type="term" value="F:ATP binding"/>
    <property type="evidence" value="ECO:0007669"/>
    <property type="project" value="UniProtKB-KW"/>
</dbReference>
<dbReference type="STRING" id="670386.D3AYU2"/>
<dbReference type="SMART" id="SM00220">
    <property type="entry name" value="S_TKc"/>
    <property type="match status" value="1"/>
</dbReference>
<dbReference type="InParanoid" id="D3AYU2"/>
<dbReference type="PROSITE" id="PS50011">
    <property type="entry name" value="PROTEIN_KINASE_DOM"/>
    <property type="match status" value="1"/>
</dbReference>
<keyword evidence="6" id="KW-0067">ATP-binding</keyword>
<evidence type="ECO:0000256" key="9">
    <source>
        <dbReference type="SAM" id="MobiDB-lite"/>
    </source>
</evidence>
<comment type="caution">
    <text evidence="11">The sequence shown here is derived from an EMBL/GenBank/DDBJ whole genome shotgun (WGS) entry which is preliminary data.</text>
</comment>
<comment type="catalytic activity">
    <reaction evidence="7">
        <text>L-threonyl-[protein] + ATP = O-phospho-L-threonyl-[protein] + ADP + H(+)</text>
        <dbReference type="Rhea" id="RHEA:46608"/>
        <dbReference type="Rhea" id="RHEA-COMP:11060"/>
        <dbReference type="Rhea" id="RHEA-COMP:11605"/>
        <dbReference type="ChEBI" id="CHEBI:15378"/>
        <dbReference type="ChEBI" id="CHEBI:30013"/>
        <dbReference type="ChEBI" id="CHEBI:30616"/>
        <dbReference type="ChEBI" id="CHEBI:61977"/>
        <dbReference type="ChEBI" id="CHEBI:456216"/>
        <dbReference type="EC" id="2.7.11.1"/>
    </reaction>
</comment>
<dbReference type="PANTHER" id="PTHR46485:SF5">
    <property type="entry name" value="CENTER DIVIDER, ISOFORM A"/>
    <property type="match status" value="1"/>
</dbReference>
<organism evidence="11 12">
    <name type="scientific">Heterostelium pallidum (strain ATCC 26659 / Pp 5 / PN500)</name>
    <name type="common">Cellular slime mold</name>
    <name type="synonym">Polysphondylium pallidum</name>
    <dbReference type="NCBI Taxonomy" id="670386"/>
    <lineage>
        <taxon>Eukaryota</taxon>
        <taxon>Amoebozoa</taxon>
        <taxon>Evosea</taxon>
        <taxon>Eumycetozoa</taxon>
        <taxon>Dictyostelia</taxon>
        <taxon>Acytosteliales</taxon>
        <taxon>Acytosteliaceae</taxon>
        <taxon>Heterostelium</taxon>
    </lineage>
</organism>
<dbReference type="FunCoup" id="D3AYU2">
    <property type="interactions" value="16"/>
</dbReference>
<feature type="compositionally biased region" description="Acidic residues" evidence="9">
    <location>
        <begin position="307"/>
        <end position="322"/>
    </location>
</feature>
<evidence type="ECO:0000256" key="6">
    <source>
        <dbReference type="ARBA" id="ARBA00022840"/>
    </source>
</evidence>
<dbReference type="InterPro" id="IPR050940">
    <property type="entry name" value="Actin_reg-Ser/Thr_kinase"/>
</dbReference>
<dbReference type="InterPro" id="IPR000719">
    <property type="entry name" value="Prot_kinase_dom"/>
</dbReference>
<reference evidence="11 12" key="1">
    <citation type="journal article" date="2011" name="Genome Res.">
        <title>Phylogeny-wide analysis of social amoeba genomes highlights ancient origins for complex intercellular communication.</title>
        <authorList>
            <person name="Heidel A.J."/>
            <person name="Lawal H.M."/>
            <person name="Felder M."/>
            <person name="Schilde C."/>
            <person name="Helps N.R."/>
            <person name="Tunggal B."/>
            <person name="Rivero F."/>
            <person name="John U."/>
            <person name="Schleicher M."/>
            <person name="Eichinger L."/>
            <person name="Platzer M."/>
            <person name="Noegel A.A."/>
            <person name="Schaap P."/>
            <person name="Gloeckner G."/>
        </authorList>
    </citation>
    <scope>NUCLEOTIDE SEQUENCE [LARGE SCALE GENOMIC DNA]</scope>
    <source>
        <strain evidence="12">ATCC 26659 / Pp 5 / PN500</strain>
    </source>
</reference>